<accession>A0A7Z1ATP1</accession>
<evidence type="ECO:0000256" key="1">
    <source>
        <dbReference type="SAM" id="Phobius"/>
    </source>
</evidence>
<feature type="transmembrane region" description="Helical" evidence="1">
    <location>
        <begin position="85"/>
        <end position="101"/>
    </location>
</feature>
<protein>
    <recommendedName>
        <fullName evidence="4">Transporter family-2 protein</fullName>
    </recommendedName>
</protein>
<gene>
    <name evidence="2" type="ORF">BLA60_37995</name>
</gene>
<dbReference type="PANTHER" id="PTHR34821">
    <property type="entry name" value="INNER MEMBRANE PROTEIN YDCZ"/>
    <property type="match status" value="1"/>
</dbReference>
<feature type="transmembrane region" description="Helical" evidence="1">
    <location>
        <begin position="241"/>
        <end position="260"/>
    </location>
</feature>
<keyword evidence="1" id="KW-0472">Membrane</keyword>
<dbReference type="OrthoDB" id="6463253at2"/>
<feature type="transmembrane region" description="Helical" evidence="1">
    <location>
        <begin position="151"/>
        <end position="168"/>
    </location>
</feature>
<feature type="transmembrane region" description="Helical" evidence="1">
    <location>
        <begin position="267"/>
        <end position="287"/>
    </location>
</feature>
<dbReference type="AlphaFoldDB" id="A0A7Z1ATP1"/>
<reference evidence="2 3" key="1">
    <citation type="submission" date="2016-12" db="EMBL/GenBank/DDBJ databases">
        <title>The draft genome sequence of Actinophytocola xinjiangensis.</title>
        <authorList>
            <person name="Wang W."/>
            <person name="Yuan L."/>
        </authorList>
    </citation>
    <scope>NUCLEOTIDE SEQUENCE [LARGE SCALE GENOMIC DNA]</scope>
    <source>
        <strain evidence="2 3">CGMCC 4.4663</strain>
    </source>
</reference>
<feature type="transmembrane region" description="Helical" evidence="1">
    <location>
        <begin position="293"/>
        <end position="313"/>
    </location>
</feature>
<sequence length="315" mass="31179">MISSPHHPPARVRVAGAALAACGGVALAVQGRVNGQLGHLMNDGVVAALFSFGVGAVLLVVAVAVTPSARAGLRRLRSSVRGGRLRGWQCLGGACGAWLVTTQGLTVSILGVAVFTVAAVAGQVVASLWIDRRGIGPAPAQPITPPRAAGAGLAVVAVVVAVSGHTTATTSGGLWWALLPAVAGLGLAWQLAVNGLVRVESANVVVPTMVNFTVGALVLLVATAVDLAFRGLPQPPPGDWWLYTGGPLGIVAVLTAVTAVRFTGVLVLGLGSVAGQLVGAVVLDAVVPAAGGLSPTSVIGAGLTMVAVVVAALHR</sequence>
<keyword evidence="1" id="KW-0812">Transmembrane</keyword>
<name>A0A7Z1ATP1_9PSEU</name>
<dbReference type="EMBL" id="MSIF01000034">
    <property type="protein sequence ID" value="OLF05030.1"/>
    <property type="molecule type" value="Genomic_DNA"/>
</dbReference>
<comment type="caution">
    <text evidence="2">The sequence shown here is derived from an EMBL/GenBank/DDBJ whole genome shotgun (WGS) entry which is preliminary data.</text>
</comment>
<feature type="transmembrane region" description="Helical" evidence="1">
    <location>
        <begin position="44"/>
        <end position="65"/>
    </location>
</feature>
<keyword evidence="3" id="KW-1185">Reference proteome</keyword>
<dbReference type="PANTHER" id="PTHR34821:SF2">
    <property type="entry name" value="INNER MEMBRANE PROTEIN YDCZ"/>
    <property type="match status" value="1"/>
</dbReference>
<dbReference type="Proteomes" id="UP000185696">
    <property type="component" value="Unassembled WGS sequence"/>
</dbReference>
<feature type="transmembrane region" description="Helical" evidence="1">
    <location>
        <begin position="107"/>
        <end position="130"/>
    </location>
</feature>
<dbReference type="Pfam" id="PF04657">
    <property type="entry name" value="DMT_YdcZ"/>
    <property type="match status" value="2"/>
</dbReference>
<keyword evidence="1" id="KW-1133">Transmembrane helix</keyword>
<dbReference type="GO" id="GO:0005886">
    <property type="term" value="C:plasma membrane"/>
    <property type="evidence" value="ECO:0007669"/>
    <property type="project" value="TreeGrafter"/>
</dbReference>
<organism evidence="2 3">
    <name type="scientific">Actinophytocola xinjiangensis</name>
    <dbReference type="NCBI Taxonomy" id="485602"/>
    <lineage>
        <taxon>Bacteria</taxon>
        <taxon>Bacillati</taxon>
        <taxon>Actinomycetota</taxon>
        <taxon>Actinomycetes</taxon>
        <taxon>Pseudonocardiales</taxon>
        <taxon>Pseudonocardiaceae</taxon>
    </lineage>
</organism>
<proteinExistence type="predicted"/>
<feature type="transmembrane region" description="Helical" evidence="1">
    <location>
        <begin position="174"/>
        <end position="197"/>
    </location>
</feature>
<evidence type="ECO:0000313" key="2">
    <source>
        <dbReference type="EMBL" id="OLF05030.1"/>
    </source>
</evidence>
<evidence type="ECO:0008006" key="4">
    <source>
        <dbReference type="Google" id="ProtNLM"/>
    </source>
</evidence>
<evidence type="ECO:0000313" key="3">
    <source>
        <dbReference type="Proteomes" id="UP000185696"/>
    </source>
</evidence>
<dbReference type="InterPro" id="IPR006750">
    <property type="entry name" value="YdcZ"/>
</dbReference>
<feature type="transmembrane region" description="Helical" evidence="1">
    <location>
        <begin position="209"/>
        <end position="229"/>
    </location>
</feature>